<dbReference type="InterPro" id="IPR016192">
    <property type="entry name" value="APOBEC/CMP_deaminase_Zn-bd"/>
</dbReference>
<dbReference type="InterPro" id="IPR016193">
    <property type="entry name" value="Cytidine_deaminase-like"/>
</dbReference>
<evidence type="ECO:0000256" key="1">
    <source>
        <dbReference type="ARBA" id="ARBA00001947"/>
    </source>
</evidence>
<keyword evidence="4" id="KW-0545">Nucleotide biosynthesis</keyword>
<keyword evidence="3" id="KW-0479">Metal-binding</keyword>
<comment type="cofactor">
    <cofactor evidence="1">
        <name>Zn(2+)</name>
        <dbReference type="ChEBI" id="CHEBI:29105"/>
    </cofactor>
</comment>
<dbReference type="GO" id="GO:0006220">
    <property type="term" value="P:pyrimidine nucleotide metabolic process"/>
    <property type="evidence" value="ECO:0007669"/>
    <property type="project" value="InterPro"/>
</dbReference>
<reference evidence="8" key="1">
    <citation type="submission" date="2019-08" db="EMBL/GenBank/DDBJ databases">
        <authorList>
            <person name="Kucharzyk K."/>
            <person name="Murdoch R.W."/>
            <person name="Higgins S."/>
            <person name="Loffler F."/>
        </authorList>
    </citation>
    <scope>NUCLEOTIDE SEQUENCE</scope>
</reference>
<dbReference type="FunFam" id="3.40.140.10:FF:000021">
    <property type="entry name" value="Deoxycytidylate deaminase"/>
    <property type="match status" value="1"/>
</dbReference>
<proteinExistence type="inferred from homology"/>
<dbReference type="PROSITE" id="PS51747">
    <property type="entry name" value="CYT_DCMP_DEAMINASES_2"/>
    <property type="match status" value="1"/>
</dbReference>
<feature type="domain" description="CMP/dCMP-type deaminase" evidence="7">
    <location>
        <begin position="8"/>
        <end position="144"/>
    </location>
</feature>
<dbReference type="PANTHER" id="PTHR11086:SF18">
    <property type="entry name" value="DEOXYCYTIDYLATE DEAMINASE"/>
    <property type="match status" value="1"/>
</dbReference>
<dbReference type="Gene3D" id="3.40.140.10">
    <property type="entry name" value="Cytidine Deaminase, domain 2"/>
    <property type="match status" value="1"/>
</dbReference>
<dbReference type="GO" id="GO:0009165">
    <property type="term" value="P:nucleotide biosynthetic process"/>
    <property type="evidence" value="ECO:0007669"/>
    <property type="project" value="UniProtKB-KW"/>
</dbReference>
<dbReference type="InterPro" id="IPR002125">
    <property type="entry name" value="CMP_dCMP_dom"/>
</dbReference>
<dbReference type="SUPFAM" id="SSF53927">
    <property type="entry name" value="Cytidine deaminase-like"/>
    <property type="match status" value="1"/>
</dbReference>
<evidence type="ECO:0000256" key="4">
    <source>
        <dbReference type="ARBA" id="ARBA00022727"/>
    </source>
</evidence>
<keyword evidence="5 8" id="KW-0378">Hydrolase</keyword>
<dbReference type="InterPro" id="IPR035105">
    <property type="entry name" value="Deoxycytidylate_deaminase_dom"/>
</dbReference>
<keyword evidence="6" id="KW-0862">Zinc</keyword>
<evidence type="ECO:0000256" key="2">
    <source>
        <dbReference type="ARBA" id="ARBA00006576"/>
    </source>
</evidence>
<accession>A0A645H7Q5</accession>
<dbReference type="GO" id="GO:0004132">
    <property type="term" value="F:dCMP deaminase activity"/>
    <property type="evidence" value="ECO:0007669"/>
    <property type="project" value="InterPro"/>
</dbReference>
<dbReference type="CDD" id="cd01286">
    <property type="entry name" value="deoxycytidylate_deaminase"/>
    <property type="match status" value="1"/>
</dbReference>
<evidence type="ECO:0000256" key="3">
    <source>
        <dbReference type="ARBA" id="ARBA00022723"/>
    </source>
</evidence>
<dbReference type="PANTHER" id="PTHR11086">
    <property type="entry name" value="DEOXYCYTIDYLATE DEAMINASE-RELATED"/>
    <property type="match status" value="1"/>
</dbReference>
<dbReference type="GO" id="GO:0052717">
    <property type="term" value="F:tRNA-specific adenosine-34 deaminase activity"/>
    <property type="evidence" value="ECO:0007669"/>
    <property type="project" value="UniProtKB-EC"/>
</dbReference>
<organism evidence="8">
    <name type="scientific">bioreactor metagenome</name>
    <dbReference type="NCBI Taxonomy" id="1076179"/>
    <lineage>
        <taxon>unclassified sequences</taxon>
        <taxon>metagenomes</taxon>
        <taxon>ecological metagenomes</taxon>
    </lineage>
</organism>
<dbReference type="GO" id="GO:0008270">
    <property type="term" value="F:zinc ion binding"/>
    <property type="evidence" value="ECO:0007669"/>
    <property type="project" value="InterPro"/>
</dbReference>
<comment type="similarity">
    <text evidence="2">Belongs to the cytidine and deoxycytidylate deaminase family.</text>
</comment>
<dbReference type="EMBL" id="VSSQ01088333">
    <property type="protein sequence ID" value="MPN35008.1"/>
    <property type="molecule type" value="Genomic_DNA"/>
</dbReference>
<comment type="caution">
    <text evidence="8">The sequence shown here is derived from an EMBL/GenBank/DDBJ whole genome shotgun (WGS) entry which is preliminary data.</text>
</comment>
<dbReference type="PIRSF" id="PIRSF006019">
    <property type="entry name" value="dCMP_deaminase"/>
    <property type="match status" value="1"/>
</dbReference>
<gene>
    <name evidence="8" type="primary">tadA_80</name>
    <name evidence="8" type="ORF">SDC9_182502</name>
</gene>
<dbReference type="GO" id="GO:0005737">
    <property type="term" value="C:cytoplasm"/>
    <property type="evidence" value="ECO:0007669"/>
    <property type="project" value="TreeGrafter"/>
</dbReference>
<protein>
    <submittedName>
        <fullName evidence="8">tRNA-specific adenosine deaminase</fullName>
        <ecNumber evidence="8">3.5.4.33</ecNumber>
    </submittedName>
</protein>
<dbReference type="PROSITE" id="PS00903">
    <property type="entry name" value="CYT_DCMP_DEAMINASES_1"/>
    <property type="match status" value="1"/>
</dbReference>
<dbReference type="Pfam" id="PF00383">
    <property type="entry name" value="dCMP_cyt_deam_1"/>
    <property type="match status" value="1"/>
</dbReference>
<dbReference type="InterPro" id="IPR015517">
    <property type="entry name" value="dCMP_deaminase-rel"/>
</dbReference>
<dbReference type="InterPro" id="IPR016473">
    <property type="entry name" value="dCMP_deaminase"/>
</dbReference>
<evidence type="ECO:0000256" key="5">
    <source>
        <dbReference type="ARBA" id="ARBA00022801"/>
    </source>
</evidence>
<name>A0A645H7Q5_9ZZZZ</name>
<sequence>MKRSNVLTWDEYFMGLAHLSAMRSKDPSTQVGACIVNASKRVVGIGYNGFPRGCDDDEFPWERDGGPLDTKYAFVVHAELNAILNSTCPLEGCTLYVSLFPCNECAKAIIQSGIKRIVYENDKYADTDFVKASKRILKAAGIELIQLDRAIKVIVEKQ</sequence>
<dbReference type="EC" id="3.5.4.33" evidence="8"/>
<dbReference type="AlphaFoldDB" id="A0A645H7Q5"/>
<evidence type="ECO:0000313" key="8">
    <source>
        <dbReference type="EMBL" id="MPN35008.1"/>
    </source>
</evidence>
<evidence type="ECO:0000256" key="6">
    <source>
        <dbReference type="ARBA" id="ARBA00022833"/>
    </source>
</evidence>
<evidence type="ECO:0000259" key="7">
    <source>
        <dbReference type="PROSITE" id="PS51747"/>
    </source>
</evidence>